<feature type="compositionally biased region" description="Low complexity" evidence="8">
    <location>
        <begin position="1"/>
        <end position="17"/>
    </location>
</feature>
<accession>A0ABQ4BZ27</accession>
<dbReference type="Proteomes" id="UP000624325">
    <property type="component" value="Unassembled WGS sequence"/>
</dbReference>
<keyword evidence="3" id="KW-1003">Cell membrane</keyword>
<keyword evidence="2 7" id="KW-0813">Transport</keyword>
<name>A0ABQ4BZ27_9ACTN</name>
<comment type="subcellular location">
    <subcellularLocation>
        <location evidence="1 7">Cell membrane</location>
        <topology evidence="1 7">Multi-pass membrane protein</topology>
    </subcellularLocation>
</comment>
<organism evidence="10 11">
    <name type="scientific">Asanoa iriomotensis</name>
    <dbReference type="NCBI Taxonomy" id="234613"/>
    <lineage>
        <taxon>Bacteria</taxon>
        <taxon>Bacillati</taxon>
        <taxon>Actinomycetota</taxon>
        <taxon>Actinomycetes</taxon>
        <taxon>Micromonosporales</taxon>
        <taxon>Micromonosporaceae</taxon>
        <taxon>Asanoa</taxon>
    </lineage>
</organism>
<dbReference type="PANTHER" id="PTHR30193">
    <property type="entry name" value="ABC TRANSPORTER PERMEASE PROTEIN"/>
    <property type="match status" value="1"/>
</dbReference>
<sequence length="317" mass="34293">MTAQGAPAVNSAARRPAAPAPLPHPGARRRRRRRNLTAYLYIAPAMVLFLVFALGPFLHAVWLSFFDWDGITIGTWTGLGNYRAVLTDPMIREAFGHSLVLIAMFATIPVAIGLAIATIMTTVRVRGSTAFRVAIFLPQVVSSVVVGVIWNWLYAPDGPINELLRSVGLGSLARPWLGDFTWSLPSIGLIGAWMLMGLCMVLFVAGIQQIDGNLYDAVRVDGGGRWRELLTVTIPSLRYEFGVVLTLTIVGALRTFDLVFVMTRGGPGTETTVPGLLLYNRAFVDGRVGQACAIAVILAILVFAITVTIDRVAAKES</sequence>
<evidence type="ECO:0000256" key="2">
    <source>
        <dbReference type="ARBA" id="ARBA00022448"/>
    </source>
</evidence>
<feature type="domain" description="ABC transmembrane type-1" evidence="9">
    <location>
        <begin position="95"/>
        <end position="309"/>
    </location>
</feature>
<comment type="similarity">
    <text evidence="7">Belongs to the binding-protein-dependent transport system permease family.</text>
</comment>
<proteinExistence type="inferred from homology"/>
<evidence type="ECO:0000256" key="6">
    <source>
        <dbReference type="ARBA" id="ARBA00023136"/>
    </source>
</evidence>
<feature type="transmembrane region" description="Helical" evidence="7">
    <location>
        <begin position="133"/>
        <end position="153"/>
    </location>
</feature>
<evidence type="ECO:0000259" key="9">
    <source>
        <dbReference type="PROSITE" id="PS50928"/>
    </source>
</evidence>
<dbReference type="RefSeq" id="WP_203701568.1">
    <property type="nucleotide sequence ID" value="NZ_BAAALU010000010.1"/>
</dbReference>
<keyword evidence="5 7" id="KW-1133">Transmembrane helix</keyword>
<comment type="caution">
    <text evidence="10">The sequence shown here is derived from an EMBL/GenBank/DDBJ whole genome shotgun (WGS) entry which is preliminary data.</text>
</comment>
<feature type="region of interest" description="Disordered" evidence="8">
    <location>
        <begin position="1"/>
        <end position="29"/>
    </location>
</feature>
<feature type="transmembrane region" description="Helical" evidence="7">
    <location>
        <begin position="237"/>
        <end position="256"/>
    </location>
</feature>
<feature type="transmembrane region" description="Helical" evidence="7">
    <location>
        <begin position="182"/>
        <end position="205"/>
    </location>
</feature>
<evidence type="ECO:0000313" key="11">
    <source>
        <dbReference type="Proteomes" id="UP000624325"/>
    </source>
</evidence>
<dbReference type="InterPro" id="IPR035906">
    <property type="entry name" value="MetI-like_sf"/>
</dbReference>
<dbReference type="SUPFAM" id="SSF161098">
    <property type="entry name" value="MetI-like"/>
    <property type="match status" value="1"/>
</dbReference>
<feature type="transmembrane region" description="Helical" evidence="7">
    <location>
        <begin position="38"/>
        <end position="58"/>
    </location>
</feature>
<dbReference type="CDD" id="cd06261">
    <property type="entry name" value="TM_PBP2"/>
    <property type="match status" value="1"/>
</dbReference>
<evidence type="ECO:0000256" key="7">
    <source>
        <dbReference type="RuleBase" id="RU363032"/>
    </source>
</evidence>
<evidence type="ECO:0000256" key="1">
    <source>
        <dbReference type="ARBA" id="ARBA00004651"/>
    </source>
</evidence>
<dbReference type="PROSITE" id="PS50928">
    <property type="entry name" value="ABC_TM1"/>
    <property type="match status" value="1"/>
</dbReference>
<feature type="transmembrane region" description="Helical" evidence="7">
    <location>
        <begin position="288"/>
        <end position="309"/>
    </location>
</feature>
<dbReference type="EMBL" id="BONC01000009">
    <property type="protein sequence ID" value="GIF55767.1"/>
    <property type="molecule type" value="Genomic_DNA"/>
</dbReference>
<evidence type="ECO:0000256" key="4">
    <source>
        <dbReference type="ARBA" id="ARBA00022692"/>
    </source>
</evidence>
<evidence type="ECO:0000256" key="5">
    <source>
        <dbReference type="ARBA" id="ARBA00022989"/>
    </source>
</evidence>
<evidence type="ECO:0000313" key="10">
    <source>
        <dbReference type="EMBL" id="GIF55767.1"/>
    </source>
</evidence>
<evidence type="ECO:0000256" key="3">
    <source>
        <dbReference type="ARBA" id="ARBA00022475"/>
    </source>
</evidence>
<dbReference type="SUPFAM" id="SSF160964">
    <property type="entry name" value="MalF N-terminal region-like"/>
    <property type="match status" value="1"/>
</dbReference>
<dbReference type="InterPro" id="IPR000515">
    <property type="entry name" value="MetI-like"/>
</dbReference>
<dbReference type="InterPro" id="IPR051393">
    <property type="entry name" value="ABC_transporter_permease"/>
</dbReference>
<keyword evidence="4 7" id="KW-0812">Transmembrane</keyword>
<protein>
    <submittedName>
        <fullName evidence="10">ABC transporter permease</fullName>
    </submittedName>
</protein>
<reference evidence="10 11" key="1">
    <citation type="submission" date="2021-01" db="EMBL/GenBank/DDBJ databases">
        <title>Whole genome shotgun sequence of Asanoa iriomotensis NBRC 100142.</title>
        <authorList>
            <person name="Komaki H."/>
            <person name="Tamura T."/>
        </authorList>
    </citation>
    <scope>NUCLEOTIDE SEQUENCE [LARGE SCALE GENOMIC DNA]</scope>
    <source>
        <strain evidence="10 11">NBRC 100142</strain>
    </source>
</reference>
<gene>
    <name evidence="10" type="ORF">Air01nite_18620</name>
</gene>
<evidence type="ECO:0000256" key="8">
    <source>
        <dbReference type="SAM" id="MobiDB-lite"/>
    </source>
</evidence>
<dbReference type="Pfam" id="PF00528">
    <property type="entry name" value="BPD_transp_1"/>
    <property type="match status" value="1"/>
</dbReference>
<dbReference type="Gene3D" id="1.10.3720.10">
    <property type="entry name" value="MetI-like"/>
    <property type="match status" value="1"/>
</dbReference>
<keyword evidence="6 7" id="KW-0472">Membrane</keyword>
<keyword evidence="11" id="KW-1185">Reference proteome</keyword>
<dbReference type="PANTHER" id="PTHR30193:SF41">
    <property type="entry name" value="DIACETYLCHITOBIOSE UPTAKE SYSTEM PERMEASE PROTEIN NGCF"/>
    <property type="match status" value="1"/>
</dbReference>
<feature type="transmembrane region" description="Helical" evidence="7">
    <location>
        <begin position="99"/>
        <end position="121"/>
    </location>
</feature>